<dbReference type="OrthoDB" id="1493417at2"/>
<name>A0A2T2YPF1_9BACT</name>
<gene>
    <name evidence="1" type="ORF">AHMF7605_19995</name>
</gene>
<keyword evidence="2" id="KW-1185">Reference proteome</keyword>
<comment type="caution">
    <text evidence="1">The sequence shown here is derived from an EMBL/GenBank/DDBJ whole genome shotgun (WGS) entry which is preliminary data.</text>
</comment>
<sequence>MSCEKEDELVVDRVVSPVLVTVTGNSFLATEPVMVTTTIAELNKSGILDHSVGIDTLPVSNLPIKVLLNNNTLAELTTDAAGTVTLNKTWADLGITAPAVGNSVVLEWSGNYKGQAFTKTGRVQVK</sequence>
<dbReference type="EMBL" id="PYFT01000001">
    <property type="protein sequence ID" value="PSR57381.1"/>
    <property type="molecule type" value="Genomic_DNA"/>
</dbReference>
<proteinExistence type="predicted"/>
<accession>A0A2T2YPF1</accession>
<organism evidence="1 2">
    <name type="scientific">Adhaeribacter arboris</name>
    <dbReference type="NCBI Taxonomy" id="2072846"/>
    <lineage>
        <taxon>Bacteria</taxon>
        <taxon>Pseudomonadati</taxon>
        <taxon>Bacteroidota</taxon>
        <taxon>Cytophagia</taxon>
        <taxon>Cytophagales</taxon>
        <taxon>Hymenobacteraceae</taxon>
        <taxon>Adhaeribacter</taxon>
    </lineage>
</organism>
<evidence type="ECO:0000313" key="2">
    <source>
        <dbReference type="Proteomes" id="UP000240357"/>
    </source>
</evidence>
<reference evidence="1 2" key="1">
    <citation type="submission" date="2018-03" db="EMBL/GenBank/DDBJ databases">
        <title>Adhaeribacter sp. HMF7605 Genome sequencing and assembly.</title>
        <authorList>
            <person name="Kang H."/>
            <person name="Kang J."/>
            <person name="Cha I."/>
            <person name="Kim H."/>
            <person name="Joh K."/>
        </authorList>
    </citation>
    <scope>NUCLEOTIDE SEQUENCE [LARGE SCALE GENOMIC DNA]</scope>
    <source>
        <strain evidence="1 2">HMF7605</strain>
    </source>
</reference>
<dbReference type="AlphaFoldDB" id="A0A2T2YPF1"/>
<protein>
    <submittedName>
        <fullName evidence="1">Uncharacterized protein</fullName>
    </submittedName>
</protein>
<evidence type="ECO:0000313" key="1">
    <source>
        <dbReference type="EMBL" id="PSR57381.1"/>
    </source>
</evidence>
<dbReference type="Proteomes" id="UP000240357">
    <property type="component" value="Unassembled WGS sequence"/>
</dbReference>